<dbReference type="Proteomes" id="UP000472676">
    <property type="component" value="Unassembled WGS sequence"/>
</dbReference>
<name>A0A6M2BLY3_9GAMM</name>
<evidence type="ECO:0000313" key="2">
    <source>
        <dbReference type="EMBL" id="NGY03448.1"/>
    </source>
</evidence>
<evidence type="ECO:0000313" key="3">
    <source>
        <dbReference type="Proteomes" id="UP000472676"/>
    </source>
</evidence>
<accession>A0A6M2BLY3</accession>
<protein>
    <submittedName>
        <fullName evidence="2">Uncharacterized protein</fullName>
    </submittedName>
</protein>
<dbReference type="AlphaFoldDB" id="A0A6M2BLY3"/>
<feature type="region of interest" description="Disordered" evidence="1">
    <location>
        <begin position="252"/>
        <end position="279"/>
    </location>
</feature>
<dbReference type="RefSeq" id="WP_166250864.1">
    <property type="nucleotide sequence ID" value="NZ_JAAMOW010000001.1"/>
</dbReference>
<reference evidence="2 3" key="1">
    <citation type="journal article" date="2014" name="Int. J. Syst. Evol. Microbiol.">
        <title>Solimonas terrae sp. nov., isolated from soil.</title>
        <authorList>
            <person name="Kim S.J."/>
            <person name="Moon J.Y."/>
            <person name="Weon H.Y."/>
            <person name="Ahn J.H."/>
            <person name="Chen W.M."/>
            <person name="Kwon S.W."/>
        </authorList>
    </citation>
    <scope>NUCLEOTIDE SEQUENCE [LARGE SCALE GENOMIC DNA]</scope>
    <source>
        <strain evidence="2 3">KIS83-12</strain>
    </source>
</reference>
<proteinExistence type="predicted"/>
<feature type="compositionally biased region" description="Basic and acidic residues" evidence="1">
    <location>
        <begin position="254"/>
        <end position="265"/>
    </location>
</feature>
<evidence type="ECO:0000256" key="1">
    <source>
        <dbReference type="SAM" id="MobiDB-lite"/>
    </source>
</evidence>
<feature type="compositionally biased region" description="Basic and acidic residues" evidence="1">
    <location>
        <begin position="137"/>
        <end position="153"/>
    </location>
</feature>
<keyword evidence="3" id="KW-1185">Reference proteome</keyword>
<organism evidence="2 3">
    <name type="scientific">Solimonas terrae</name>
    <dbReference type="NCBI Taxonomy" id="1396819"/>
    <lineage>
        <taxon>Bacteria</taxon>
        <taxon>Pseudomonadati</taxon>
        <taxon>Pseudomonadota</taxon>
        <taxon>Gammaproteobacteria</taxon>
        <taxon>Nevskiales</taxon>
        <taxon>Nevskiaceae</taxon>
        <taxon>Solimonas</taxon>
    </lineage>
</organism>
<feature type="region of interest" description="Disordered" evidence="1">
    <location>
        <begin position="111"/>
        <end position="184"/>
    </location>
</feature>
<dbReference type="EMBL" id="JAAMOW010000001">
    <property type="protein sequence ID" value="NGY03448.1"/>
    <property type="molecule type" value="Genomic_DNA"/>
</dbReference>
<sequence length="293" mass="33322">MSRTFTKLFSSITESTVWCEPYPTRILWVSMLAMADRKGEVFASVPGLARRAGITLEECEIALKTFGQPDRYSRTPDHEGRRIENIDGGWRLLNYLKYREMRDEEAKREADAERQRRLREAQRDAALGESHAVTPPDECHGEGVTKRDSHGLSREVAQAEAEADNSNTPLTPRRRGDVPAGKADTRPDGFAEFWLAYPRKASKPHAQAAWRKLRLDTQALPAILAGLERDRRSDQWRRDNGQYIPHPATWLNGRRWEDEAAERAPQEGQPPRGFYDAPTYSAEDVLRAQGLPS</sequence>
<feature type="compositionally biased region" description="Basic and acidic residues" evidence="1">
    <location>
        <begin position="111"/>
        <end position="123"/>
    </location>
</feature>
<gene>
    <name evidence="2" type="ORF">G7Y85_01580</name>
</gene>
<comment type="caution">
    <text evidence="2">The sequence shown here is derived from an EMBL/GenBank/DDBJ whole genome shotgun (WGS) entry which is preliminary data.</text>
</comment>